<evidence type="ECO:0000313" key="1">
    <source>
        <dbReference type="EMBL" id="CAB5596362.1"/>
    </source>
</evidence>
<accession>A0A9Q8EA96</accession>
<dbReference type="EMBL" id="UIGT01000001">
    <property type="protein sequence ID" value="SUX81425.1"/>
    <property type="molecule type" value="Genomic_DNA"/>
</dbReference>
<evidence type="ECO:0000313" key="3">
    <source>
        <dbReference type="Proteomes" id="UP000255286"/>
    </source>
</evidence>
<dbReference type="AlphaFoldDB" id="A0A9Q8EA96"/>
<evidence type="ECO:0000313" key="2">
    <source>
        <dbReference type="EMBL" id="SUX81425.1"/>
    </source>
</evidence>
<sequence>MQGEFQSIVARNPYFSSEKIGGSGALLAT</sequence>
<evidence type="ECO:0000313" key="4">
    <source>
        <dbReference type="Proteomes" id="UP000835792"/>
    </source>
</evidence>
<reference evidence="2 3" key="1">
    <citation type="submission" date="2018-06" db="EMBL/GenBank/DDBJ databases">
        <authorList>
            <consortium name="Pathogen Informatics"/>
            <person name="Doyle S."/>
        </authorList>
    </citation>
    <scope>NUCLEOTIDE SEQUENCE [LARGE SCALE GENOMIC DNA]</scope>
    <source>
        <strain evidence="2 3">NCTC8782</strain>
    </source>
</reference>
<dbReference type="EMBL" id="CAHPRB010000015">
    <property type="protein sequence ID" value="CAB5596362.1"/>
    <property type="molecule type" value="Genomic_DNA"/>
</dbReference>
<name>A0A9Q8EA96_9ENTR</name>
<keyword evidence="4" id="KW-1185">Reference proteome</keyword>
<dbReference type="Proteomes" id="UP000835792">
    <property type="component" value="Unassembled WGS sequence"/>
</dbReference>
<reference evidence="1" key="2">
    <citation type="submission" date="2020-05" db="EMBL/GenBank/DDBJ databases">
        <authorList>
            <person name="Delgado-Blas J."/>
        </authorList>
    </citation>
    <scope>NUCLEOTIDE SEQUENCE</scope>
    <source>
        <strain evidence="1">BB1468</strain>
    </source>
</reference>
<protein>
    <submittedName>
        <fullName evidence="2">Uncharacterized protein</fullName>
    </submittedName>
</protein>
<comment type="caution">
    <text evidence="2">The sequence shown here is derived from an EMBL/GenBank/DDBJ whole genome shotgun (WGS) entry which is preliminary data.</text>
</comment>
<gene>
    <name evidence="1" type="ORF">GHA_03893</name>
    <name evidence="2" type="ORF">NCTC8782_04051</name>
</gene>
<dbReference type="Proteomes" id="UP000255286">
    <property type="component" value="Unassembled WGS sequence"/>
</dbReference>
<proteinExistence type="predicted"/>
<organism evidence="2 3">
    <name type="scientific">Citrobacter youngae</name>
    <dbReference type="NCBI Taxonomy" id="133448"/>
    <lineage>
        <taxon>Bacteria</taxon>
        <taxon>Pseudomonadati</taxon>
        <taxon>Pseudomonadota</taxon>
        <taxon>Gammaproteobacteria</taxon>
        <taxon>Enterobacterales</taxon>
        <taxon>Enterobacteriaceae</taxon>
        <taxon>Citrobacter</taxon>
        <taxon>Citrobacter freundii complex</taxon>
    </lineage>
</organism>